<evidence type="ECO:0000313" key="2">
    <source>
        <dbReference type="Proteomes" id="UP000609346"/>
    </source>
</evidence>
<comment type="caution">
    <text evidence="1">The sequence shown here is derived from an EMBL/GenBank/DDBJ whole genome shotgun (WGS) entry which is preliminary data.</text>
</comment>
<dbReference type="EMBL" id="JACXZA010000009">
    <property type="protein sequence ID" value="MBD3922426.1"/>
    <property type="molecule type" value="Genomic_DNA"/>
</dbReference>
<dbReference type="Gene3D" id="2.120.10.30">
    <property type="entry name" value="TolB, C-terminal domain"/>
    <property type="match status" value="1"/>
</dbReference>
<dbReference type="SUPFAM" id="SSF101898">
    <property type="entry name" value="NHL repeat"/>
    <property type="match status" value="1"/>
</dbReference>
<dbReference type="NCBIfam" id="TIGR02242">
    <property type="entry name" value="tail_TIGR02242"/>
    <property type="match status" value="1"/>
</dbReference>
<evidence type="ECO:0000313" key="1">
    <source>
        <dbReference type="EMBL" id="MBD3922426.1"/>
    </source>
</evidence>
<dbReference type="Pfam" id="PF09684">
    <property type="entry name" value="Tail_P2_I"/>
    <property type="match status" value="1"/>
</dbReference>
<dbReference type="InterPro" id="IPR011748">
    <property type="entry name" value="Unchr_phage_tail-like"/>
</dbReference>
<gene>
    <name evidence="1" type="ORF">H8B09_26980</name>
</gene>
<protein>
    <recommendedName>
        <fullName evidence="3">Phage tail protein</fullName>
    </recommendedName>
</protein>
<accession>A0ABR8N4F8</accession>
<keyword evidence="2" id="KW-1185">Reference proteome</keyword>
<dbReference type="InterPro" id="IPR006521">
    <property type="entry name" value="Tail_protein_I"/>
</dbReference>
<name>A0ABR8N4F8_9BACL</name>
<organism evidence="1 2">
    <name type="scientific">Paenibacillus terricola</name>
    <dbReference type="NCBI Taxonomy" id="2763503"/>
    <lineage>
        <taxon>Bacteria</taxon>
        <taxon>Bacillati</taxon>
        <taxon>Bacillota</taxon>
        <taxon>Bacilli</taxon>
        <taxon>Bacillales</taxon>
        <taxon>Paenibacillaceae</taxon>
        <taxon>Paenibacillus</taxon>
    </lineage>
</organism>
<dbReference type="InterPro" id="IPR011042">
    <property type="entry name" value="6-blade_b-propeller_TolB-like"/>
</dbReference>
<reference evidence="1 2" key="1">
    <citation type="submission" date="2020-09" db="EMBL/GenBank/DDBJ databases">
        <title>Paenibacillus sp. strain PR3 16S rRNA gene Genome sequencing and assembly.</title>
        <authorList>
            <person name="Kim J."/>
        </authorList>
    </citation>
    <scope>NUCLEOTIDE SEQUENCE [LARGE SCALE GENOMIC DNA]</scope>
    <source>
        <strain evidence="1 2">PR3</strain>
    </source>
</reference>
<dbReference type="Proteomes" id="UP000609346">
    <property type="component" value="Unassembled WGS sequence"/>
</dbReference>
<proteinExistence type="predicted"/>
<dbReference type="RefSeq" id="WP_191206730.1">
    <property type="nucleotide sequence ID" value="NZ_JACXZA010000009.1"/>
</dbReference>
<evidence type="ECO:0008006" key="3">
    <source>
        <dbReference type="Google" id="ProtNLM"/>
    </source>
</evidence>
<sequence>MTASDNREDERYIVLNRPDMWRRGLMAGLRELPEGGLALSEKPVYAAHSVYAPIKLPPGEEPVDFAVGLGPTLYLLREGGRRLDLYDVAAGRWFDMLDFVVSGLQGATRLAYRDGMLYLAAGTGERRLGAISELTGQLVWTADASGDRTGRPWPHASGEASNEPLDWRAGAMAVDWREGSLYVLDRLQRRMLQLDATGRAVRVFGREELDDAQPSAIAVSAAGDVYVLDGLHRRVHRFREGLEKGRFGIPLAAPAGLAADADGVVYVGESRPLSDGAEEDRYIHRYGTLGEPLGPLPGYRGPAHKLFIGESGDLYAWNREQSAIVPLQRRSVLAGGGSGQLIEGYYFSAALDSTEAAMRWHKLVLDASVPDNAQLEVSWLYGEHKRLELQGAVRDLDAYLADSSIDPSVKAIALNALDWSEARLNPRDMLLSGIGGRYIWLRIRFIASGDRSPELRSVTAWCPRQSYLRYMPAVYSEDQNGRDFLERYLSLFETFLSASERTIDRIARWFDADAVSGEYLRWLAGWLHVAYDENWPEEKLRRLLGEIPALYRIRGTREGLLRIIELYTGERPFIVETFQLRCAASAEVRETFVRLFGEDPYRFTVLLKTGQAGEESERRTVRRLIEDDKPAHTAASLVPLQPWIYLDRHTYLGVNTYLSRPSSAMEETGGAVIGQDTLLTDDGKSGFVQGKSSVGLDTVLI</sequence>